<dbReference type="Gene3D" id="3.40.50.150">
    <property type="entry name" value="Vaccinia Virus protein VP39"/>
    <property type="match status" value="1"/>
</dbReference>
<reference evidence="6 7" key="1">
    <citation type="submission" date="2014-04" db="EMBL/GenBank/DDBJ databases">
        <authorList>
            <consortium name="DOE Joint Genome Institute"/>
            <person name="Kuo A."/>
            <person name="Tarkka M."/>
            <person name="Buscot F."/>
            <person name="Kohler A."/>
            <person name="Nagy L.G."/>
            <person name="Floudas D."/>
            <person name="Copeland A."/>
            <person name="Barry K.W."/>
            <person name="Cichocki N."/>
            <person name="Veneault-Fourrey C."/>
            <person name="LaButti K."/>
            <person name="Lindquist E.A."/>
            <person name="Lipzen A."/>
            <person name="Lundell T."/>
            <person name="Morin E."/>
            <person name="Murat C."/>
            <person name="Sun H."/>
            <person name="Tunlid A."/>
            <person name="Henrissat B."/>
            <person name="Grigoriev I.V."/>
            <person name="Hibbett D.S."/>
            <person name="Martin F."/>
            <person name="Nordberg H.P."/>
            <person name="Cantor M.N."/>
            <person name="Hua S.X."/>
        </authorList>
    </citation>
    <scope>NUCLEOTIDE SEQUENCE [LARGE SCALE GENOMIC DNA]</scope>
    <source>
        <strain evidence="6 7">F 1598</strain>
    </source>
</reference>
<reference evidence="7" key="2">
    <citation type="submission" date="2015-01" db="EMBL/GenBank/DDBJ databases">
        <title>Evolutionary Origins and Diversification of the Mycorrhizal Mutualists.</title>
        <authorList>
            <consortium name="DOE Joint Genome Institute"/>
            <consortium name="Mycorrhizal Genomics Consortium"/>
            <person name="Kohler A."/>
            <person name="Kuo A."/>
            <person name="Nagy L.G."/>
            <person name="Floudas D."/>
            <person name="Copeland A."/>
            <person name="Barry K.W."/>
            <person name="Cichocki N."/>
            <person name="Veneault-Fourrey C."/>
            <person name="LaButti K."/>
            <person name="Lindquist E.A."/>
            <person name="Lipzen A."/>
            <person name="Lundell T."/>
            <person name="Morin E."/>
            <person name="Murat C."/>
            <person name="Riley R."/>
            <person name="Ohm R."/>
            <person name="Sun H."/>
            <person name="Tunlid A."/>
            <person name="Henrissat B."/>
            <person name="Grigoriev I.V."/>
            <person name="Hibbett D.S."/>
            <person name="Martin F."/>
        </authorList>
    </citation>
    <scope>NUCLEOTIDE SEQUENCE [LARGE SCALE GENOMIC DNA]</scope>
    <source>
        <strain evidence="7">F 1598</strain>
    </source>
</reference>
<dbReference type="InParanoid" id="A0A0C3F0I0"/>
<evidence type="ECO:0000313" key="7">
    <source>
        <dbReference type="Proteomes" id="UP000054166"/>
    </source>
</evidence>
<proteinExistence type="predicted"/>
<keyword evidence="2" id="KW-0808">Transferase</keyword>
<sequence>MRCNREAIATAKFGVTDSGPTFGCHCGRLLVLMQLGDFQSGYIRPIVLTTIMSQMKTPRAKLDALLALLNSAAQDAIAEYERTGDVPSKESSHPRDSQHPTIALKNALRVLEGACDQLCTTLAPPTHILLSRRYLHYEPACIRFAIKAKVADVLVGQPDGLPVAEIAMKTGIEQGKLARILRFLASKHCFREVRRDVFANSRLSLPLVSSSSLALLFIMSTSLSFGAVSQIHAYLTDPEYGPSLAAEKSAFMYTVRDEGLKDLFDYMKHHPEEEQLFASGMVALSEVTGDSASLTNDFPWDTMAPRSTFCDIGSGVGGICLELAKAHSHLKLTLQDQPHILDKARNLWSRELPEALDEQRVDFVPIDFFKEGPVKDQDIYYMRQIVHDWSDDLVKVILRHIRGSMKPESRLLIHDYILHALHRHEPNGSGEIAAPEPLLPNFGAGNIRPYCQDMNLMMVLNAKERLLDEVKALGTEAGLEFVKVWDLAECGIVEFKVAA</sequence>
<dbReference type="GO" id="GO:0032259">
    <property type="term" value="P:methylation"/>
    <property type="evidence" value="ECO:0007669"/>
    <property type="project" value="UniProtKB-KW"/>
</dbReference>
<dbReference type="PANTHER" id="PTHR43712:SF2">
    <property type="entry name" value="O-METHYLTRANSFERASE CICE"/>
    <property type="match status" value="1"/>
</dbReference>
<dbReference type="SUPFAM" id="SSF46785">
    <property type="entry name" value="Winged helix' DNA-binding domain"/>
    <property type="match status" value="1"/>
</dbReference>
<accession>A0A0C3F0I0</accession>
<keyword evidence="7" id="KW-1185">Reference proteome</keyword>
<dbReference type="AlphaFoldDB" id="A0A0C3F0I0"/>
<dbReference type="GO" id="GO:0008171">
    <property type="term" value="F:O-methyltransferase activity"/>
    <property type="evidence" value="ECO:0007669"/>
    <property type="project" value="InterPro"/>
</dbReference>
<feature type="domain" description="O-methyltransferase C-terminal" evidence="4">
    <location>
        <begin position="259"/>
        <end position="478"/>
    </location>
</feature>
<gene>
    <name evidence="6" type="ORF">PILCRDRAFT_824514</name>
</gene>
<dbReference type="Pfam" id="PF08100">
    <property type="entry name" value="Dimerisation"/>
    <property type="match status" value="1"/>
</dbReference>
<dbReference type="EMBL" id="KN833017">
    <property type="protein sequence ID" value="KIM78300.1"/>
    <property type="molecule type" value="Genomic_DNA"/>
</dbReference>
<dbReference type="CDD" id="cd02440">
    <property type="entry name" value="AdoMet_MTases"/>
    <property type="match status" value="1"/>
</dbReference>
<dbReference type="STRING" id="765440.A0A0C3F0I0"/>
<evidence type="ECO:0000256" key="1">
    <source>
        <dbReference type="ARBA" id="ARBA00022603"/>
    </source>
</evidence>
<dbReference type="InterPro" id="IPR036388">
    <property type="entry name" value="WH-like_DNA-bd_sf"/>
</dbReference>
<organism evidence="6 7">
    <name type="scientific">Piloderma croceum (strain F 1598)</name>
    <dbReference type="NCBI Taxonomy" id="765440"/>
    <lineage>
        <taxon>Eukaryota</taxon>
        <taxon>Fungi</taxon>
        <taxon>Dikarya</taxon>
        <taxon>Basidiomycota</taxon>
        <taxon>Agaricomycotina</taxon>
        <taxon>Agaricomycetes</taxon>
        <taxon>Agaricomycetidae</taxon>
        <taxon>Atheliales</taxon>
        <taxon>Atheliaceae</taxon>
        <taxon>Piloderma</taxon>
    </lineage>
</organism>
<evidence type="ECO:0000259" key="5">
    <source>
        <dbReference type="Pfam" id="PF08100"/>
    </source>
</evidence>
<dbReference type="SUPFAM" id="SSF53335">
    <property type="entry name" value="S-adenosyl-L-methionine-dependent methyltransferases"/>
    <property type="match status" value="1"/>
</dbReference>
<feature type="domain" description="O-methyltransferase dimerisation" evidence="5">
    <location>
        <begin position="137"/>
        <end position="205"/>
    </location>
</feature>
<dbReference type="InterPro" id="IPR016461">
    <property type="entry name" value="COMT-like"/>
</dbReference>
<evidence type="ECO:0000313" key="6">
    <source>
        <dbReference type="EMBL" id="KIM78300.1"/>
    </source>
</evidence>
<dbReference type="InterPro" id="IPR036390">
    <property type="entry name" value="WH_DNA-bd_sf"/>
</dbReference>
<dbReference type="OrthoDB" id="1606438at2759"/>
<evidence type="ECO:0000256" key="2">
    <source>
        <dbReference type="ARBA" id="ARBA00022679"/>
    </source>
</evidence>
<keyword evidence="1" id="KW-0489">Methyltransferase</keyword>
<dbReference type="InterPro" id="IPR029063">
    <property type="entry name" value="SAM-dependent_MTases_sf"/>
</dbReference>
<evidence type="ECO:0000256" key="3">
    <source>
        <dbReference type="ARBA" id="ARBA00022691"/>
    </source>
</evidence>
<protein>
    <submittedName>
        <fullName evidence="6">Uncharacterized protein</fullName>
    </submittedName>
</protein>
<dbReference type="Pfam" id="PF00891">
    <property type="entry name" value="Methyltransf_2"/>
    <property type="match status" value="1"/>
</dbReference>
<dbReference type="InterPro" id="IPR012967">
    <property type="entry name" value="COMT_dimerisation"/>
</dbReference>
<keyword evidence="3" id="KW-0949">S-adenosyl-L-methionine</keyword>
<dbReference type="Gene3D" id="1.10.10.10">
    <property type="entry name" value="Winged helix-like DNA-binding domain superfamily/Winged helix DNA-binding domain"/>
    <property type="match status" value="1"/>
</dbReference>
<name>A0A0C3F0I0_PILCF</name>
<dbReference type="PANTHER" id="PTHR43712">
    <property type="entry name" value="PUTATIVE (AFU_ORTHOLOGUE AFUA_4G14580)-RELATED"/>
    <property type="match status" value="1"/>
</dbReference>
<dbReference type="PROSITE" id="PS51683">
    <property type="entry name" value="SAM_OMT_II"/>
    <property type="match status" value="1"/>
</dbReference>
<dbReference type="GO" id="GO:0046983">
    <property type="term" value="F:protein dimerization activity"/>
    <property type="evidence" value="ECO:0007669"/>
    <property type="project" value="InterPro"/>
</dbReference>
<dbReference type="InterPro" id="IPR001077">
    <property type="entry name" value="COMT_C"/>
</dbReference>
<dbReference type="Proteomes" id="UP000054166">
    <property type="component" value="Unassembled WGS sequence"/>
</dbReference>
<dbReference type="HOGENOM" id="CLU_005533_0_1_1"/>
<evidence type="ECO:0000259" key="4">
    <source>
        <dbReference type="Pfam" id="PF00891"/>
    </source>
</evidence>